<evidence type="ECO:0000256" key="4">
    <source>
        <dbReference type="ARBA" id="ARBA00012670"/>
    </source>
</evidence>
<dbReference type="KEGG" id="mlr:MELLADRAFT_107307"/>
<dbReference type="GO" id="GO:0046556">
    <property type="term" value="F:alpha-L-arabinofuranosidase activity"/>
    <property type="evidence" value="ECO:0007669"/>
    <property type="project" value="UniProtKB-EC"/>
</dbReference>
<dbReference type="STRING" id="747676.F4RNW6"/>
<reference evidence="11" key="1">
    <citation type="journal article" date="2011" name="Proc. Natl. Acad. Sci. U.S.A.">
        <title>Obligate biotrophy features unraveled by the genomic analysis of rust fungi.</title>
        <authorList>
            <person name="Duplessis S."/>
            <person name="Cuomo C.A."/>
            <person name="Lin Y.-C."/>
            <person name="Aerts A."/>
            <person name="Tisserant E."/>
            <person name="Veneault-Fourrey C."/>
            <person name="Joly D.L."/>
            <person name="Hacquard S."/>
            <person name="Amselem J."/>
            <person name="Cantarel B.L."/>
            <person name="Chiu R."/>
            <person name="Coutinho P.M."/>
            <person name="Feau N."/>
            <person name="Field M."/>
            <person name="Frey P."/>
            <person name="Gelhaye E."/>
            <person name="Goldberg J."/>
            <person name="Grabherr M.G."/>
            <person name="Kodira C.D."/>
            <person name="Kohler A."/>
            <person name="Kuees U."/>
            <person name="Lindquist E.A."/>
            <person name="Lucas S.M."/>
            <person name="Mago R."/>
            <person name="Mauceli E."/>
            <person name="Morin E."/>
            <person name="Murat C."/>
            <person name="Pangilinan J.L."/>
            <person name="Park R."/>
            <person name="Pearson M."/>
            <person name="Quesneville H."/>
            <person name="Rouhier N."/>
            <person name="Sakthikumar S."/>
            <person name="Salamov A.A."/>
            <person name="Schmutz J."/>
            <person name="Selles B."/>
            <person name="Shapiro H."/>
            <person name="Tanguay P."/>
            <person name="Tuskan G.A."/>
            <person name="Henrissat B."/>
            <person name="Van de Peer Y."/>
            <person name="Rouze P."/>
            <person name="Ellis J.G."/>
            <person name="Dodds P.N."/>
            <person name="Schein J.E."/>
            <person name="Zhong S."/>
            <person name="Hamelin R.C."/>
            <person name="Grigoriev I.V."/>
            <person name="Szabo L.J."/>
            <person name="Martin F."/>
        </authorList>
    </citation>
    <scope>NUCLEOTIDE SEQUENCE [LARGE SCALE GENOMIC DNA]</scope>
    <source>
        <strain evidence="11">98AG31 / pathotype 3-4-7</strain>
    </source>
</reference>
<dbReference type="Proteomes" id="UP000001072">
    <property type="component" value="Unassembled WGS sequence"/>
</dbReference>
<dbReference type="UniPathway" id="UPA00667"/>
<keyword evidence="6 10" id="KW-0378">Hydrolase</keyword>
<evidence type="ECO:0000256" key="6">
    <source>
        <dbReference type="ARBA" id="ARBA00022801"/>
    </source>
</evidence>
<dbReference type="PANTHER" id="PTHR31776">
    <property type="entry name" value="ALPHA-L-ARABINOFURANOSIDASE 1"/>
    <property type="match status" value="1"/>
</dbReference>
<dbReference type="EC" id="3.2.1.55" evidence="4"/>
<evidence type="ECO:0000256" key="1">
    <source>
        <dbReference type="ARBA" id="ARBA00001462"/>
    </source>
</evidence>
<evidence type="ECO:0000259" key="9">
    <source>
        <dbReference type="SMART" id="SM00813"/>
    </source>
</evidence>
<name>F4RNW6_MELLP</name>
<proteinExistence type="inferred from homology"/>
<dbReference type="Pfam" id="PF22848">
    <property type="entry name" value="ASD1_dom"/>
    <property type="match status" value="1"/>
</dbReference>
<gene>
    <name evidence="10" type="ORF">MELLADRAFT_107307</name>
</gene>
<dbReference type="InterPro" id="IPR013780">
    <property type="entry name" value="Glyco_hydro_b"/>
</dbReference>
<comment type="similarity">
    <text evidence="3">Belongs to the glycosyl hydrolase 51 family.</text>
</comment>
<dbReference type="EMBL" id="GL883111">
    <property type="protein sequence ID" value="EGG05819.1"/>
    <property type="molecule type" value="Genomic_DNA"/>
</dbReference>
<dbReference type="InterPro" id="IPR055235">
    <property type="entry name" value="ASD1_cat"/>
</dbReference>
<feature type="domain" description="Alpha-L-arabinofuranosidase C-terminal" evidence="9">
    <location>
        <begin position="489"/>
        <end position="625"/>
    </location>
</feature>
<dbReference type="GO" id="GO:0046373">
    <property type="term" value="P:L-arabinose metabolic process"/>
    <property type="evidence" value="ECO:0007669"/>
    <property type="project" value="InterPro"/>
</dbReference>
<keyword evidence="5 8" id="KW-0732">Signal</keyword>
<dbReference type="InterPro" id="IPR051563">
    <property type="entry name" value="Glycosyl_Hydrolase_51"/>
</dbReference>
<dbReference type="RefSeq" id="XP_007410875.1">
    <property type="nucleotide sequence ID" value="XM_007410813.1"/>
</dbReference>
<dbReference type="GeneID" id="18923128"/>
<dbReference type="eggNOG" id="ENOG502QQEX">
    <property type="taxonomic scope" value="Eukaryota"/>
</dbReference>
<dbReference type="InterPro" id="IPR010720">
    <property type="entry name" value="Alpha-L-AF_C"/>
</dbReference>
<feature type="chain" id="PRO_5003321704" description="non-reducing end alpha-L-arabinofuranosidase" evidence="8">
    <location>
        <begin position="23"/>
        <end position="635"/>
    </location>
</feature>
<dbReference type="OrthoDB" id="406864at2759"/>
<accession>F4RNW6</accession>
<dbReference type="SMART" id="SM00813">
    <property type="entry name" value="Alpha-L-AF_C"/>
    <property type="match status" value="1"/>
</dbReference>
<feature type="signal peptide" evidence="8">
    <location>
        <begin position="1"/>
        <end position="22"/>
    </location>
</feature>
<comment type="pathway">
    <text evidence="2">Glycan metabolism; L-arabinan degradation.</text>
</comment>
<dbReference type="GO" id="GO:0031222">
    <property type="term" value="P:arabinan catabolic process"/>
    <property type="evidence" value="ECO:0007669"/>
    <property type="project" value="UniProtKB-UniPathway"/>
</dbReference>
<evidence type="ECO:0000256" key="5">
    <source>
        <dbReference type="ARBA" id="ARBA00022729"/>
    </source>
</evidence>
<evidence type="ECO:0000313" key="11">
    <source>
        <dbReference type="Proteomes" id="UP000001072"/>
    </source>
</evidence>
<protein>
    <recommendedName>
        <fullName evidence="4">non-reducing end alpha-L-arabinofuranosidase</fullName>
        <ecNumber evidence="4">3.2.1.55</ecNumber>
    </recommendedName>
</protein>
<dbReference type="InParanoid" id="F4RNW6"/>
<dbReference type="AlphaFoldDB" id="F4RNW6"/>
<sequence length="635" mass="70939">MLKSWRHCLTVSVLLFWPVVQSEEQSIDLTGLTDLTQAQTPIIAGVDQLGQPQVVDDIGNESGGTKITLSDKPSHKIPKLYGMMYEDINHSGDGGLYAELLRNRALQAKDPTKNQAGALEAWSAVNGIKLKAVDLSKSLPLSKAIPNALEITVKAGIKIDKDWDYTASFYARMSKKGDVSCGPEMSIHLSSKSKSSDAFADERVKTPCLNEKWQKFKVKLRPSRSAKSANNVFSIKFKSTSKKDEVVYIALASLFPPTFKNRKNGVRVDLAEATAELKRSFFRWGGNNIEGYSAQNRWLWFQTIGPLTDRPGRKGNWGYVNTDGFGLFEVLQFCEDLKMEFIGSVWAGLSLSPFKSVPEKEIDKYIQEAIDMGPESTKQGALRAKLGHPAPFKMRYVEIGNEDFFDEKTYGYRWKHLVPPLMKAFPHLKFIATTLPHKPELSPLPAGWDIHTYREPKGYSGKTQEYDSYSREEPKIFQLEFAANGPKLGQGPISPTLEGALSEAAYMTGFERSIAYAPTYCNVQTREASQWRSQGHKDTFIPCSTDGEVFWSATVDSSDSRIFLKLVNISPKTEHKFSVEIPYTAASKSTVFTLRASKNSETPPRKSSLTIKAEKRLSYTLPPQTFAVIIIEKAS</sequence>
<dbReference type="Gene3D" id="3.20.20.80">
    <property type="entry name" value="Glycosidases"/>
    <property type="match status" value="1"/>
</dbReference>
<evidence type="ECO:0000256" key="2">
    <source>
        <dbReference type="ARBA" id="ARBA00004834"/>
    </source>
</evidence>
<dbReference type="HOGENOM" id="CLU_010060_1_1_1"/>
<dbReference type="PANTHER" id="PTHR31776:SF0">
    <property type="entry name" value="ALPHA-L-ARABINOFURANOSIDASE 1"/>
    <property type="match status" value="1"/>
</dbReference>
<comment type="catalytic activity">
    <reaction evidence="1">
        <text>Hydrolysis of terminal non-reducing alpha-L-arabinofuranoside residues in alpha-L-arabinosides.</text>
        <dbReference type="EC" id="3.2.1.55"/>
    </reaction>
</comment>
<dbReference type="Gene3D" id="2.60.40.1180">
    <property type="entry name" value="Golgi alpha-mannosidase II"/>
    <property type="match status" value="1"/>
</dbReference>
<evidence type="ECO:0000256" key="3">
    <source>
        <dbReference type="ARBA" id="ARBA00007186"/>
    </source>
</evidence>
<keyword evidence="11" id="KW-1185">Reference proteome</keyword>
<keyword evidence="7" id="KW-0325">Glycoprotein</keyword>
<dbReference type="InterPro" id="IPR017853">
    <property type="entry name" value="GH"/>
</dbReference>
<dbReference type="SUPFAM" id="SSF51445">
    <property type="entry name" value="(Trans)glycosidases"/>
    <property type="match status" value="1"/>
</dbReference>
<evidence type="ECO:0000256" key="8">
    <source>
        <dbReference type="SAM" id="SignalP"/>
    </source>
</evidence>
<evidence type="ECO:0000256" key="7">
    <source>
        <dbReference type="ARBA" id="ARBA00023180"/>
    </source>
</evidence>
<dbReference type="VEuPathDB" id="FungiDB:MELLADRAFT_107307"/>
<evidence type="ECO:0000313" key="10">
    <source>
        <dbReference type="EMBL" id="EGG05819.1"/>
    </source>
</evidence>
<organism evidence="11">
    <name type="scientific">Melampsora larici-populina (strain 98AG31 / pathotype 3-4-7)</name>
    <name type="common">Poplar leaf rust fungus</name>
    <dbReference type="NCBI Taxonomy" id="747676"/>
    <lineage>
        <taxon>Eukaryota</taxon>
        <taxon>Fungi</taxon>
        <taxon>Dikarya</taxon>
        <taxon>Basidiomycota</taxon>
        <taxon>Pucciniomycotina</taxon>
        <taxon>Pucciniomycetes</taxon>
        <taxon>Pucciniales</taxon>
        <taxon>Melampsoraceae</taxon>
        <taxon>Melampsora</taxon>
    </lineage>
</organism>